<dbReference type="Pfam" id="PF07228">
    <property type="entry name" value="SpoIIE"/>
    <property type="match status" value="1"/>
</dbReference>
<comment type="caution">
    <text evidence="2">The sequence shown here is derived from an EMBL/GenBank/DDBJ whole genome shotgun (WGS) entry which is preliminary data.</text>
</comment>
<dbReference type="SMART" id="SM00220">
    <property type="entry name" value="S_TKc"/>
    <property type="match status" value="1"/>
</dbReference>
<dbReference type="CDD" id="cd14014">
    <property type="entry name" value="STKc_PknB_like"/>
    <property type="match status" value="1"/>
</dbReference>
<accession>A0ABT7B440</accession>
<dbReference type="Pfam" id="PF01590">
    <property type="entry name" value="GAF"/>
    <property type="match status" value="1"/>
</dbReference>
<dbReference type="Gene3D" id="3.40.50.300">
    <property type="entry name" value="P-loop containing nucleotide triphosphate hydrolases"/>
    <property type="match status" value="1"/>
</dbReference>
<dbReference type="InterPro" id="IPR053159">
    <property type="entry name" value="Hybrid_Histidine_Kinase"/>
</dbReference>
<dbReference type="InterPro" id="IPR008271">
    <property type="entry name" value="Ser/Thr_kinase_AS"/>
</dbReference>
<dbReference type="Gene3D" id="3.60.40.10">
    <property type="entry name" value="PPM-type phosphatase domain"/>
    <property type="match status" value="1"/>
</dbReference>
<dbReference type="SUPFAM" id="SSF52540">
    <property type="entry name" value="P-loop containing nucleoside triphosphate hydrolases"/>
    <property type="match status" value="1"/>
</dbReference>
<dbReference type="Pfam" id="PF13191">
    <property type="entry name" value="AAA_16"/>
    <property type="match status" value="1"/>
</dbReference>
<dbReference type="RefSeq" id="WP_283765658.1">
    <property type="nucleotide sequence ID" value="NZ_JAQOSO010000017.1"/>
</dbReference>
<evidence type="ECO:0000313" key="3">
    <source>
        <dbReference type="Proteomes" id="UP001235849"/>
    </source>
</evidence>
<gene>
    <name evidence="2" type="ORF">PMG25_04195</name>
</gene>
<dbReference type="SMART" id="SM00065">
    <property type="entry name" value="GAF"/>
    <property type="match status" value="1"/>
</dbReference>
<dbReference type="Pfam" id="PF00069">
    <property type="entry name" value="Pkinase"/>
    <property type="match status" value="1"/>
</dbReference>
<dbReference type="SUPFAM" id="SSF56112">
    <property type="entry name" value="Protein kinase-like (PK-like)"/>
    <property type="match status" value="1"/>
</dbReference>
<keyword evidence="3" id="KW-1185">Reference proteome</keyword>
<dbReference type="SUPFAM" id="SSF55781">
    <property type="entry name" value="GAF domain-like"/>
    <property type="match status" value="1"/>
</dbReference>
<dbReference type="InterPro" id="IPR029016">
    <property type="entry name" value="GAF-like_dom_sf"/>
</dbReference>
<dbReference type="EMBL" id="JAQOSO010000017">
    <property type="protein sequence ID" value="MDJ1173286.1"/>
    <property type="molecule type" value="Genomic_DNA"/>
</dbReference>
<dbReference type="Gene3D" id="3.30.450.40">
    <property type="match status" value="1"/>
</dbReference>
<evidence type="ECO:0000259" key="1">
    <source>
        <dbReference type="PROSITE" id="PS50011"/>
    </source>
</evidence>
<dbReference type="PROSITE" id="PS00108">
    <property type="entry name" value="PROTEIN_KINASE_ST"/>
    <property type="match status" value="1"/>
</dbReference>
<evidence type="ECO:0000313" key="2">
    <source>
        <dbReference type="EMBL" id="MDJ1173286.1"/>
    </source>
</evidence>
<dbReference type="SMART" id="SM00331">
    <property type="entry name" value="PP2C_SIG"/>
    <property type="match status" value="1"/>
</dbReference>
<dbReference type="PANTHER" id="PTHR43642:SF1">
    <property type="entry name" value="HYBRID SIGNAL TRANSDUCTION HISTIDINE KINASE G"/>
    <property type="match status" value="1"/>
</dbReference>
<protein>
    <submittedName>
        <fullName evidence="2">AAA family ATPase</fullName>
    </submittedName>
</protein>
<feature type="domain" description="Protein kinase" evidence="1">
    <location>
        <begin position="8"/>
        <end position="273"/>
    </location>
</feature>
<organism evidence="2 3">
    <name type="scientific">Roseofilum capinflatum BLCC-M114</name>
    <dbReference type="NCBI Taxonomy" id="3022440"/>
    <lineage>
        <taxon>Bacteria</taxon>
        <taxon>Bacillati</taxon>
        <taxon>Cyanobacteriota</taxon>
        <taxon>Cyanophyceae</taxon>
        <taxon>Desertifilales</taxon>
        <taxon>Desertifilaceae</taxon>
        <taxon>Roseofilum</taxon>
        <taxon>Roseofilum capinflatum</taxon>
    </lineage>
</organism>
<dbReference type="Proteomes" id="UP001235849">
    <property type="component" value="Unassembled WGS sequence"/>
</dbReference>
<dbReference type="InterPro" id="IPR036457">
    <property type="entry name" value="PPM-type-like_dom_sf"/>
</dbReference>
<reference evidence="2 3" key="1">
    <citation type="submission" date="2023-01" db="EMBL/GenBank/DDBJ databases">
        <title>Novel diversity within Roseofilum (Cyanobacteria; Desertifilaceae) from marine benthic mats with descriptions of four novel species.</title>
        <authorList>
            <person name="Wang Y."/>
            <person name="Berthold D.E."/>
            <person name="Hu J."/>
            <person name="Lefler F.W."/>
            <person name="Laughinghouse H.D. IV."/>
        </authorList>
    </citation>
    <scope>NUCLEOTIDE SEQUENCE [LARGE SCALE GENOMIC DNA]</scope>
    <source>
        <strain evidence="2 3">BLCC-M114</strain>
    </source>
</reference>
<dbReference type="InterPro" id="IPR041664">
    <property type="entry name" value="AAA_16"/>
</dbReference>
<dbReference type="PANTHER" id="PTHR43642">
    <property type="entry name" value="HYBRID SIGNAL TRANSDUCTION HISTIDINE KINASE G"/>
    <property type="match status" value="1"/>
</dbReference>
<dbReference type="PROSITE" id="PS50011">
    <property type="entry name" value="PROTEIN_KINASE_DOM"/>
    <property type="match status" value="1"/>
</dbReference>
<sequence length="1752" mass="197406">MILDSPHYQDVQILYSGSRTLVYRGIRKSDRQAVIIKILGNPNPSFNELVQFRNQYTITCDLQHPHILQPLALERYGNGYALIMPDTGAIALPDFWRSFPPSIEKFLNVAIQLADALHYLSQKRIIHKDIKTANIIIHPETHHVQLIDFSISSLLPKEKQQLLSPNVLEGSLSYLSPEQTGRMNRGIDYRSDFYSLGITFYELLAGKLPFTSNDPMELVHCHLAQNAQFPPQSQVPNVLQALVLKLMAKNAEDRYQSALGLKSDLEQCLHQLETTGKIVSFDLGQEDRSDRFIIPEKLYGREPQVQTLLNAFMRVAAGRTEMMLVAGFSGIGKTAVIHEVHKPIVKKRGYFIQGKYDQFNRNIPFSAFVQAFRELMVQLLGESDQALEQWKAKILQVLGENAQVVIEVVPELEAIIGQQLPAPKLEGVAAQNRFNLLFQNFISIFATPEHPLVIFLDDLQWADSASLQLMKVLMGDTHRGYLLILGAYRDNEVFPTHPFIVTLAELETKQAIISTITLDPLEPVDIDRLIADTLLCSTERVQPLGEFVYQQSQGNPFFTTQLIKGLYEDQLLKFHWSLSEWEWNLVDIYNASLTHDVVQFMASRLQKLPQETQYLLTLAACIGNQFDLGTLSIVCEKSPEAVACNLWEPLEEGLVLPMSESYKIFQNSDGQEPAEPKTVAVSYRFLHDQVQQAAYSLIPESDKKATHLKIGQLLLENTSEEDYQENIFTLVNQLNYGADLIADQSQQYELAHLNSIAGQKAKHSTAYEAAIAYFQTGIRLLGKNSWQTHEKLTVNLQIKSMEAEYLQTHFDRAKETGEVILRQASNILDRVKVYELYIQIYSSENNNLKGIDLGLKALKLLNIPLKNVSIEESDRLQLPSLEEVPTLPELRDENQQAALRILTHLLAPVLLSKPELLLQIVLTQVHLCIEQGHCALAALSYSWYGMLLCGSLGDIEKGYHAGQLSLKLLERFHDPSLKCHVWDIVYVFIKPWKDHIQDSLDPLLEGFQTGREFGDIIYASYCALNYCCYLCSTSLNLKTVTEKQTPYLETLIELKNNLAICHTQAWHQFGANLQGLNADPTQLVGETFDERKTVPELHDCSDFWTLFNVYLLKAILSYLFGDREAALAHAVQAQEYTSSVVGFMYSATHKMYYSLILLAQDCSSAQLEQVSFNQTILHRWAIHASMNFQHKYDLVEAERYRVLGQRTEAIEYYDRAIAGAKANEYLQEESLANELAAKFYLEWGKEKVAAGYMQEAYYGYARWGAKAKTDQLATQYPQLLAPIFNRSSTPVSGETLTSTSAETSSALDLLSVIKASQVLSEEISLNALLSKFMHILIENAGATHGTLLLGDSGTWEMMAQYRDRTCHLTTTPLEEARTLPTSIINTVKHSQETVLINNLQENHPFITDSYLLQHAPKSLVCMPILTQGQFMGILYLENDLTSEAFTPERLNVLNLLTTQAAISINNARFYQTLEDKVTQRTGELAAANAEITKLNQKLKVENLRLGAELDIARRVQQMILPRSEELEAIANLDIAGYMAPADEVGGDYYDVLVEDGVVTIGIGDVTGHGLESGLVMMMAQTIIRTLKELREADPVRFLNTVNSTLYKNIQRMGVDRHLTLAILNYVDGRLSISGQHENILVMRSDGTLEAIDTLDLGMTVGLIDNIAEFVDQTTLDLQPGDGVVLYTDGIPEAEDAAGQFYGLERLYKVIQDNWSHSAQEIQEVAIAHVQDFIGNHKVFDDITLLVFKQQHS</sequence>
<dbReference type="InterPro" id="IPR001932">
    <property type="entry name" value="PPM-type_phosphatase-like_dom"/>
</dbReference>
<name>A0ABT7B440_9CYAN</name>
<dbReference type="InterPro" id="IPR003018">
    <property type="entry name" value="GAF"/>
</dbReference>
<dbReference type="InterPro" id="IPR011009">
    <property type="entry name" value="Kinase-like_dom_sf"/>
</dbReference>
<dbReference type="InterPro" id="IPR000719">
    <property type="entry name" value="Prot_kinase_dom"/>
</dbReference>
<dbReference type="SUPFAM" id="SSF81606">
    <property type="entry name" value="PP2C-like"/>
    <property type="match status" value="1"/>
</dbReference>
<proteinExistence type="predicted"/>
<dbReference type="Gene3D" id="1.10.510.10">
    <property type="entry name" value="Transferase(Phosphotransferase) domain 1"/>
    <property type="match status" value="1"/>
</dbReference>
<dbReference type="InterPro" id="IPR027417">
    <property type="entry name" value="P-loop_NTPase"/>
</dbReference>